<gene>
    <name evidence="1" type="ORF">BCF44_107321</name>
</gene>
<dbReference type="AlphaFoldDB" id="A0A3E0HIF2"/>
<accession>A0A3E0HIF2</accession>
<evidence type="ECO:0000313" key="2">
    <source>
        <dbReference type="Proteomes" id="UP000256269"/>
    </source>
</evidence>
<name>A0A3E0HIF2_9PSEU</name>
<dbReference type="RefSeq" id="WP_116176313.1">
    <property type="nucleotide sequence ID" value="NZ_CP144375.1"/>
</dbReference>
<dbReference type="EMBL" id="QUNO01000007">
    <property type="protein sequence ID" value="REH46188.1"/>
    <property type="molecule type" value="Genomic_DNA"/>
</dbReference>
<organism evidence="1 2">
    <name type="scientific">Kutzneria buriramensis</name>
    <dbReference type="NCBI Taxonomy" id="1045776"/>
    <lineage>
        <taxon>Bacteria</taxon>
        <taxon>Bacillati</taxon>
        <taxon>Actinomycetota</taxon>
        <taxon>Actinomycetes</taxon>
        <taxon>Pseudonocardiales</taxon>
        <taxon>Pseudonocardiaceae</taxon>
        <taxon>Kutzneria</taxon>
    </lineage>
</organism>
<evidence type="ECO:0000313" key="1">
    <source>
        <dbReference type="EMBL" id="REH46188.1"/>
    </source>
</evidence>
<dbReference type="Proteomes" id="UP000256269">
    <property type="component" value="Unassembled WGS sequence"/>
</dbReference>
<sequence>MSAEALDKITNGLPDTWDGYLRGRGRSLRAANRPETTRYNYLLAASQLARYLAEYSPDPEADAAAQNPTEVTRAHIEHFQAWMIDARYPRPASNW</sequence>
<protein>
    <submittedName>
        <fullName evidence="1">Integrase-like protein</fullName>
    </submittedName>
</protein>
<dbReference type="OrthoDB" id="3183879at2"/>
<comment type="caution">
    <text evidence="1">The sequence shown here is derived from an EMBL/GenBank/DDBJ whole genome shotgun (WGS) entry which is preliminary data.</text>
</comment>
<reference evidence="1 2" key="1">
    <citation type="submission" date="2018-08" db="EMBL/GenBank/DDBJ databases">
        <title>Genomic Encyclopedia of Archaeal and Bacterial Type Strains, Phase II (KMG-II): from individual species to whole genera.</title>
        <authorList>
            <person name="Goeker M."/>
        </authorList>
    </citation>
    <scope>NUCLEOTIDE SEQUENCE [LARGE SCALE GENOMIC DNA]</scope>
    <source>
        <strain evidence="1 2">DSM 45791</strain>
    </source>
</reference>
<keyword evidence="2" id="KW-1185">Reference proteome</keyword>
<proteinExistence type="predicted"/>